<keyword evidence="11" id="KW-0239">DNA-directed DNA polymerase</keyword>
<dbReference type="Pfam" id="PF20470">
    <property type="entry name" value="HTH_61"/>
    <property type="match status" value="1"/>
</dbReference>
<accession>A0A2G8KJ14</accession>
<dbReference type="GO" id="GO:0097681">
    <property type="term" value="P:double-strand break repair via alternative nonhomologous end joining"/>
    <property type="evidence" value="ECO:0007669"/>
    <property type="project" value="TreeGrafter"/>
</dbReference>
<dbReference type="SUPFAM" id="SSF158702">
    <property type="entry name" value="Sec63 N-terminal domain-like"/>
    <property type="match status" value="1"/>
</dbReference>
<evidence type="ECO:0000256" key="3">
    <source>
        <dbReference type="ARBA" id="ARBA00007705"/>
    </source>
</evidence>
<keyword evidence="7" id="KW-0547">Nucleotide-binding</keyword>
<evidence type="ECO:0000256" key="8">
    <source>
        <dbReference type="ARBA" id="ARBA00022763"/>
    </source>
</evidence>
<evidence type="ECO:0000256" key="13">
    <source>
        <dbReference type="ARBA" id="ARBA00023242"/>
    </source>
</evidence>
<dbReference type="Pfam" id="PF25453">
    <property type="entry name" value="DUF7898"/>
    <property type="match status" value="1"/>
</dbReference>
<keyword evidence="6" id="KW-0548">Nucleotidyltransferase</keyword>
<evidence type="ECO:0000313" key="19">
    <source>
        <dbReference type="EMBL" id="PIK47986.1"/>
    </source>
</evidence>
<dbReference type="EC" id="2.7.7.7" evidence="4"/>
<protein>
    <recommendedName>
        <fullName evidence="15">DNA polymerase theta</fullName>
        <ecNumber evidence="4">2.7.7.7</ecNumber>
    </recommendedName>
</protein>
<dbReference type="Pfam" id="PF21099">
    <property type="entry name" value="POLQ_helical"/>
    <property type="match status" value="1"/>
</dbReference>
<evidence type="ECO:0000256" key="4">
    <source>
        <dbReference type="ARBA" id="ARBA00012417"/>
    </source>
</evidence>
<comment type="cofactor">
    <cofactor evidence="1">
        <name>Mg(2+)</name>
        <dbReference type="ChEBI" id="CHEBI:18420"/>
    </cofactor>
</comment>
<keyword evidence="9" id="KW-0378">Hydrolase</keyword>
<dbReference type="AlphaFoldDB" id="A0A2G8KJ14"/>
<keyword evidence="10" id="KW-0067">ATP-binding</keyword>
<evidence type="ECO:0000256" key="15">
    <source>
        <dbReference type="ARBA" id="ARBA00074669"/>
    </source>
</evidence>
<evidence type="ECO:0000256" key="12">
    <source>
        <dbReference type="ARBA" id="ARBA00023204"/>
    </source>
</evidence>
<organism evidence="19 20">
    <name type="scientific">Stichopus japonicus</name>
    <name type="common">Sea cucumber</name>
    <dbReference type="NCBI Taxonomy" id="307972"/>
    <lineage>
        <taxon>Eukaryota</taxon>
        <taxon>Metazoa</taxon>
        <taxon>Echinodermata</taxon>
        <taxon>Eleutherozoa</taxon>
        <taxon>Echinozoa</taxon>
        <taxon>Holothuroidea</taxon>
        <taxon>Aspidochirotacea</taxon>
        <taxon>Aspidochirotida</taxon>
        <taxon>Stichopodidae</taxon>
        <taxon>Apostichopus</taxon>
    </lineage>
</organism>
<dbReference type="InterPro" id="IPR002298">
    <property type="entry name" value="DNA_polymerase_A"/>
</dbReference>
<evidence type="ECO:0000256" key="10">
    <source>
        <dbReference type="ARBA" id="ARBA00022840"/>
    </source>
</evidence>
<name>A0A2G8KJ14_STIJA</name>
<dbReference type="PANTHER" id="PTHR10133:SF62">
    <property type="entry name" value="DNA POLYMERASE THETA"/>
    <property type="match status" value="1"/>
</dbReference>
<feature type="domain" description="DUF7898" evidence="18">
    <location>
        <begin position="383"/>
        <end position="458"/>
    </location>
</feature>
<keyword evidence="13" id="KW-0539">Nucleus</keyword>
<comment type="similarity">
    <text evidence="3">Belongs to the DNA polymerase type-A family.</text>
</comment>
<feature type="domain" description="DNA polymerase theta-like helix-turn-helix" evidence="16">
    <location>
        <begin position="85"/>
        <end position="189"/>
    </location>
</feature>
<dbReference type="SUPFAM" id="SSF46785">
    <property type="entry name" value="Winged helix' DNA-binding domain"/>
    <property type="match status" value="1"/>
</dbReference>
<evidence type="ECO:0000256" key="9">
    <source>
        <dbReference type="ARBA" id="ARBA00022801"/>
    </source>
</evidence>
<evidence type="ECO:0000256" key="11">
    <source>
        <dbReference type="ARBA" id="ARBA00022932"/>
    </source>
</evidence>
<dbReference type="STRING" id="307972.A0A2G8KJ14"/>
<dbReference type="SUPFAM" id="SSF52540">
    <property type="entry name" value="P-loop containing nucleoside triphosphate hydrolases"/>
    <property type="match status" value="1"/>
</dbReference>
<evidence type="ECO:0000256" key="14">
    <source>
        <dbReference type="ARBA" id="ARBA00049244"/>
    </source>
</evidence>
<comment type="caution">
    <text evidence="19">The sequence shown here is derived from an EMBL/GenBank/DDBJ whole genome shotgun (WGS) entry which is preliminary data.</text>
</comment>
<keyword evidence="5" id="KW-0808">Transferase</keyword>
<dbReference type="GO" id="GO:0003887">
    <property type="term" value="F:DNA-directed DNA polymerase activity"/>
    <property type="evidence" value="ECO:0007669"/>
    <property type="project" value="UniProtKB-KW"/>
</dbReference>
<evidence type="ECO:0000256" key="7">
    <source>
        <dbReference type="ARBA" id="ARBA00022741"/>
    </source>
</evidence>
<evidence type="ECO:0000256" key="1">
    <source>
        <dbReference type="ARBA" id="ARBA00001946"/>
    </source>
</evidence>
<sequence>MKKCSAVLVFLLKRSDIRRAGYRRGRIQTGPHPYLNSDLDPLLGVNLPARRVIIRTIMFNRRVIDPLCYRQMAGRAGRKGVDTEGESILVCKPNEMEKAKALISSDLPPVQSCLIQREGDELSNSMKRAILEVIASGVAKSPTDVQRYSSSTLLAASLSSEDGDNPDGKATSSSSIDACISFLREQEFIRLEKGEDGGETFLPTQLGSATLASALSPHEALAVFTELQRARKSFVLENELHILYQVTPIYDNIKPDWYQFLCFWETLSTDKRRVAELVGVEERFLIRAAKGNIPTHTARQHHLLSVHRRFHTALILEELVNEAPLNQVARKYGCSKGQLQSLQQSASTFAGMVTVFCSKLGWYNLELLLAQFQNRLNFGVQRELVDLVRISLLNAQRARLLYNSGLTNPASVATASPREVERILRNAVPFKSGRQAVDEKDFEAAERRAARCIWASGKKGLTEAEAAELIVMEAKQIVRAD</sequence>
<evidence type="ECO:0000259" key="18">
    <source>
        <dbReference type="Pfam" id="PF25453"/>
    </source>
</evidence>
<keyword evidence="20" id="KW-1185">Reference proteome</keyword>
<dbReference type="PANTHER" id="PTHR10133">
    <property type="entry name" value="DNA POLYMERASE I"/>
    <property type="match status" value="1"/>
</dbReference>
<dbReference type="InterPro" id="IPR046931">
    <property type="entry name" value="HTH_61"/>
</dbReference>
<comment type="catalytic activity">
    <reaction evidence="14">
        <text>DNA(n) + a 2'-deoxyribonucleoside 5'-triphosphate = DNA(n+1) + diphosphate</text>
        <dbReference type="Rhea" id="RHEA:22508"/>
        <dbReference type="Rhea" id="RHEA-COMP:17339"/>
        <dbReference type="Rhea" id="RHEA-COMP:17340"/>
        <dbReference type="ChEBI" id="CHEBI:33019"/>
        <dbReference type="ChEBI" id="CHEBI:61560"/>
        <dbReference type="ChEBI" id="CHEBI:173112"/>
        <dbReference type="EC" id="2.7.7.7"/>
    </reaction>
</comment>
<evidence type="ECO:0000259" key="16">
    <source>
        <dbReference type="Pfam" id="PF20470"/>
    </source>
</evidence>
<dbReference type="InterPro" id="IPR057220">
    <property type="entry name" value="DUF7898"/>
</dbReference>
<dbReference type="OrthoDB" id="2320933at2759"/>
<dbReference type="InterPro" id="IPR027417">
    <property type="entry name" value="P-loop_NTPase"/>
</dbReference>
<dbReference type="GO" id="GO:0016787">
    <property type="term" value="F:hydrolase activity"/>
    <property type="evidence" value="ECO:0007669"/>
    <property type="project" value="UniProtKB-KW"/>
</dbReference>
<gene>
    <name evidence="19" type="ORF">BSL78_15134</name>
</gene>
<evidence type="ECO:0000256" key="2">
    <source>
        <dbReference type="ARBA" id="ARBA00004123"/>
    </source>
</evidence>
<dbReference type="Gene3D" id="3.40.50.300">
    <property type="entry name" value="P-loop containing nucleotide triphosphate hydrolases"/>
    <property type="match status" value="1"/>
</dbReference>
<dbReference type="FunFam" id="1.10.3380.20:FF:000001">
    <property type="entry name" value="DNA polymerase theta"/>
    <property type="match status" value="1"/>
</dbReference>
<keyword evidence="12" id="KW-0234">DNA repair</keyword>
<dbReference type="GO" id="GO:0005634">
    <property type="term" value="C:nucleus"/>
    <property type="evidence" value="ECO:0007669"/>
    <property type="project" value="UniProtKB-SubCell"/>
</dbReference>
<keyword evidence="8" id="KW-0227">DNA damage</keyword>
<dbReference type="GO" id="GO:0006261">
    <property type="term" value="P:DNA-templated DNA replication"/>
    <property type="evidence" value="ECO:0007669"/>
    <property type="project" value="InterPro"/>
</dbReference>
<comment type="subcellular location">
    <subcellularLocation>
        <location evidence="2">Nucleus</location>
    </subcellularLocation>
</comment>
<evidence type="ECO:0000256" key="6">
    <source>
        <dbReference type="ARBA" id="ARBA00022695"/>
    </source>
</evidence>
<feature type="domain" description="POLQ-like helical" evidence="17">
    <location>
        <begin position="217"/>
        <end position="376"/>
    </location>
</feature>
<proteinExistence type="inferred from homology"/>
<dbReference type="GO" id="GO:0005524">
    <property type="term" value="F:ATP binding"/>
    <property type="evidence" value="ECO:0007669"/>
    <property type="project" value="UniProtKB-KW"/>
</dbReference>
<dbReference type="Gene3D" id="1.10.3380.20">
    <property type="match status" value="1"/>
</dbReference>
<evidence type="ECO:0000256" key="5">
    <source>
        <dbReference type="ARBA" id="ARBA00022679"/>
    </source>
</evidence>
<reference evidence="19 20" key="1">
    <citation type="journal article" date="2017" name="PLoS Biol.">
        <title>The sea cucumber genome provides insights into morphological evolution and visceral regeneration.</title>
        <authorList>
            <person name="Zhang X."/>
            <person name="Sun L."/>
            <person name="Yuan J."/>
            <person name="Sun Y."/>
            <person name="Gao Y."/>
            <person name="Zhang L."/>
            <person name="Li S."/>
            <person name="Dai H."/>
            <person name="Hamel J.F."/>
            <person name="Liu C."/>
            <person name="Yu Y."/>
            <person name="Liu S."/>
            <person name="Lin W."/>
            <person name="Guo K."/>
            <person name="Jin S."/>
            <person name="Xu P."/>
            <person name="Storey K.B."/>
            <person name="Huan P."/>
            <person name="Zhang T."/>
            <person name="Zhou Y."/>
            <person name="Zhang J."/>
            <person name="Lin C."/>
            <person name="Li X."/>
            <person name="Xing L."/>
            <person name="Huo D."/>
            <person name="Sun M."/>
            <person name="Wang L."/>
            <person name="Mercier A."/>
            <person name="Li F."/>
            <person name="Yang H."/>
            <person name="Xiang J."/>
        </authorList>
    </citation>
    <scope>NUCLEOTIDE SEQUENCE [LARGE SCALE GENOMIC DNA]</scope>
    <source>
        <strain evidence="19">Shaxun</strain>
        <tissue evidence="19">Muscle</tissue>
    </source>
</reference>
<evidence type="ECO:0000313" key="20">
    <source>
        <dbReference type="Proteomes" id="UP000230750"/>
    </source>
</evidence>
<dbReference type="EMBL" id="MRZV01000546">
    <property type="protein sequence ID" value="PIK47986.1"/>
    <property type="molecule type" value="Genomic_DNA"/>
</dbReference>
<dbReference type="InterPro" id="IPR048960">
    <property type="entry name" value="POLQ-like_helical"/>
</dbReference>
<evidence type="ECO:0000259" key="17">
    <source>
        <dbReference type="Pfam" id="PF21099"/>
    </source>
</evidence>
<dbReference type="InterPro" id="IPR036390">
    <property type="entry name" value="WH_DNA-bd_sf"/>
</dbReference>
<dbReference type="Proteomes" id="UP000230750">
    <property type="component" value="Unassembled WGS sequence"/>
</dbReference>